<name>A0A0B7MMN7_9FUNG</name>
<reference evidence="1 2" key="1">
    <citation type="submission" date="2014-09" db="EMBL/GenBank/DDBJ databases">
        <authorList>
            <person name="Ellenberger Sabrina"/>
        </authorList>
    </citation>
    <scope>NUCLEOTIDE SEQUENCE [LARGE SCALE GENOMIC DNA]</scope>
    <source>
        <strain evidence="1 2">CBS 412.66</strain>
    </source>
</reference>
<accession>A0A0B7MMN7</accession>
<keyword evidence="2" id="KW-1185">Reference proteome</keyword>
<proteinExistence type="predicted"/>
<protein>
    <submittedName>
        <fullName evidence="1">Uncharacterized protein</fullName>
    </submittedName>
</protein>
<evidence type="ECO:0000313" key="1">
    <source>
        <dbReference type="EMBL" id="CEP07071.1"/>
    </source>
</evidence>
<sequence length="92" mass="10886">MNCLSSDNLENIKTFIAATQKDIQDDIQVYEAKSVQIDQQEFWRIVNSCGKTNQEIKDSIPKEKNDETLRSCYSQIFDFFKIRLQEQARFEQ</sequence>
<gene>
    <name evidence="1" type="primary">PARPA_00340.1 scaffold 630</name>
</gene>
<organism evidence="1 2">
    <name type="scientific">Parasitella parasitica</name>
    <dbReference type="NCBI Taxonomy" id="35722"/>
    <lineage>
        <taxon>Eukaryota</taxon>
        <taxon>Fungi</taxon>
        <taxon>Fungi incertae sedis</taxon>
        <taxon>Mucoromycota</taxon>
        <taxon>Mucoromycotina</taxon>
        <taxon>Mucoromycetes</taxon>
        <taxon>Mucorales</taxon>
        <taxon>Mucorineae</taxon>
        <taxon>Mucoraceae</taxon>
        <taxon>Parasitella</taxon>
    </lineage>
</organism>
<dbReference type="AlphaFoldDB" id="A0A0B7MMN7"/>
<dbReference type="EMBL" id="LN718971">
    <property type="protein sequence ID" value="CEP07071.1"/>
    <property type="molecule type" value="Genomic_DNA"/>
</dbReference>
<dbReference type="Proteomes" id="UP000054107">
    <property type="component" value="Unassembled WGS sequence"/>
</dbReference>
<evidence type="ECO:0000313" key="2">
    <source>
        <dbReference type="Proteomes" id="UP000054107"/>
    </source>
</evidence>